<evidence type="ECO:0000313" key="2">
    <source>
        <dbReference type="Proteomes" id="UP000282971"/>
    </source>
</evidence>
<dbReference type="InterPro" id="IPR050484">
    <property type="entry name" value="Transf_Hexapept/Carb_Anhydrase"/>
</dbReference>
<sequence length="217" mass="22760">MPCYAYQGIVPVVDPTSYVHPLAALIGDVIVGPGCFIAPGASLRGDFGRIVVEGDSSVQDSCTIHGSADIDTVIGRGATIGHGSIIHGATVGENALIGMNAVVLDHAHVGAESLVAALALVKNGMQIPERSLVAGNPAAVVRSIEPNKVTWKNDGHGEYQRLAREALTDIVETEPLNAVEADRPRLKSEAVGVRLSGPVADYRERQMAKKIEEGRAN</sequence>
<comment type="caution">
    <text evidence="1">The sequence shown here is derived from an EMBL/GenBank/DDBJ whole genome shotgun (WGS) entry which is preliminary data.</text>
</comment>
<protein>
    <submittedName>
        <fullName evidence="1">Phenylacetic acid degradation protein PaaY</fullName>
    </submittedName>
</protein>
<keyword evidence="2" id="KW-1185">Reference proteome</keyword>
<accession>A0A437M6X5</accession>
<organism evidence="1 2">
    <name type="scientific">Sphingomonas crocodyli</name>
    <dbReference type="NCBI Taxonomy" id="1979270"/>
    <lineage>
        <taxon>Bacteria</taxon>
        <taxon>Pseudomonadati</taxon>
        <taxon>Pseudomonadota</taxon>
        <taxon>Alphaproteobacteria</taxon>
        <taxon>Sphingomonadales</taxon>
        <taxon>Sphingomonadaceae</taxon>
        <taxon>Sphingomonas</taxon>
    </lineage>
</organism>
<dbReference type="PANTHER" id="PTHR13061">
    <property type="entry name" value="DYNACTIN SUBUNIT P25"/>
    <property type="match status" value="1"/>
</dbReference>
<evidence type="ECO:0000313" key="1">
    <source>
        <dbReference type="EMBL" id="RVT93254.1"/>
    </source>
</evidence>
<dbReference type="AlphaFoldDB" id="A0A437M6X5"/>
<dbReference type="InterPro" id="IPR011004">
    <property type="entry name" value="Trimer_LpxA-like_sf"/>
</dbReference>
<name>A0A437M6X5_9SPHN</name>
<gene>
    <name evidence="1" type="ORF">EOD43_05025</name>
</gene>
<reference evidence="1 2" key="1">
    <citation type="submission" date="2019-01" db="EMBL/GenBank/DDBJ databases">
        <authorList>
            <person name="Chen W.-M."/>
        </authorList>
    </citation>
    <scope>NUCLEOTIDE SEQUENCE [LARGE SCALE GENOMIC DNA]</scope>
    <source>
        <strain evidence="1 2">CCP-7</strain>
    </source>
</reference>
<proteinExistence type="predicted"/>
<dbReference type="Proteomes" id="UP000282971">
    <property type="component" value="Unassembled WGS sequence"/>
</dbReference>
<dbReference type="OrthoDB" id="9803036at2"/>
<dbReference type="EMBL" id="SACN01000001">
    <property type="protein sequence ID" value="RVT93254.1"/>
    <property type="molecule type" value="Genomic_DNA"/>
</dbReference>
<dbReference type="SUPFAM" id="SSF51161">
    <property type="entry name" value="Trimeric LpxA-like enzymes"/>
    <property type="match status" value="1"/>
</dbReference>
<dbReference type="PANTHER" id="PTHR13061:SF29">
    <property type="entry name" value="GAMMA CARBONIC ANHYDRASE-LIKE 1, MITOCHONDRIAL-RELATED"/>
    <property type="match status" value="1"/>
</dbReference>
<dbReference type="Gene3D" id="2.160.10.10">
    <property type="entry name" value="Hexapeptide repeat proteins"/>
    <property type="match status" value="1"/>
</dbReference>